<dbReference type="Pfam" id="PF03215">
    <property type="entry name" value="Rad17"/>
    <property type="match status" value="1"/>
</dbReference>
<keyword evidence="11" id="KW-1185">Reference proteome</keyword>
<dbReference type="PANTHER" id="PTHR12172:SF0">
    <property type="entry name" value="CELL CYCLE CHECKPOINT PROTEIN RAD17"/>
    <property type="match status" value="1"/>
</dbReference>
<dbReference type="SUPFAM" id="SSF52540">
    <property type="entry name" value="P-loop containing nucleoside triphosphate hydrolases"/>
    <property type="match status" value="1"/>
</dbReference>
<feature type="compositionally biased region" description="Basic and acidic residues" evidence="8">
    <location>
        <begin position="640"/>
        <end position="659"/>
    </location>
</feature>
<dbReference type="Pfam" id="PF25812">
    <property type="entry name" value="RAD24_helical"/>
    <property type="match status" value="1"/>
</dbReference>
<dbReference type="InterPro" id="IPR004582">
    <property type="entry name" value="Checkpoint_prot_Rad17_Rad24"/>
</dbReference>
<dbReference type="Proteomes" id="UP001212997">
    <property type="component" value="Unassembled WGS sequence"/>
</dbReference>
<keyword evidence="4" id="KW-0227">DNA damage</keyword>
<evidence type="ECO:0000313" key="10">
    <source>
        <dbReference type="EMBL" id="KAJ3484737.1"/>
    </source>
</evidence>
<evidence type="ECO:0000256" key="1">
    <source>
        <dbReference type="ARBA" id="ARBA00004123"/>
    </source>
</evidence>
<proteinExistence type="inferred from homology"/>
<dbReference type="GO" id="GO:0003689">
    <property type="term" value="F:DNA clamp loader activity"/>
    <property type="evidence" value="ECO:0007669"/>
    <property type="project" value="TreeGrafter"/>
</dbReference>
<reference evidence="10" key="1">
    <citation type="submission" date="2022-07" db="EMBL/GenBank/DDBJ databases">
        <title>Genome Sequence of Physisporinus lineatus.</title>
        <authorList>
            <person name="Buettner E."/>
        </authorList>
    </citation>
    <scope>NUCLEOTIDE SEQUENCE</scope>
    <source>
        <strain evidence="10">VT162</strain>
    </source>
</reference>
<accession>A0AAD5V4R4</accession>
<evidence type="ECO:0000256" key="6">
    <source>
        <dbReference type="ARBA" id="ARBA00023242"/>
    </source>
</evidence>
<keyword evidence="5" id="KW-0067">ATP-binding</keyword>
<dbReference type="GO" id="GO:0033314">
    <property type="term" value="P:mitotic DNA replication checkpoint signaling"/>
    <property type="evidence" value="ECO:0007669"/>
    <property type="project" value="TreeGrafter"/>
</dbReference>
<dbReference type="PANTHER" id="PTHR12172">
    <property type="entry name" value="CELL CYCLE CHECKPOINT PROTEIN RAD17"/>
    <property type="match status" value="1"/>
</dbReference>
<evidence type="ECO:0000256" key="4">
    <source>
        <dbReference type="ARBA" id="ARBA00022763"/>
    </source>
</evidence>
<feature type="region of interest" description="Disordered" evidence="8">
    <location>
        <begin position="1"/>
        <end position="64"/>
    </location>
</feature>
<sequence length="678" mass="75518">MLKLDPPLFDPTPPAKKQKLKPLSFLAKPVLPLSQLQSSQEKPKGRAKRQDKGKAPARKETETDARTPFIQEGMWVDLYSPMDEEDLAVHVRKVQDVRHWITESFEGGPSGKLKKYRRILALTGPAGTAKTATLRVLSKEMGFEILEWKNAMDDNRSQDFEWDSQSSTSQPYDIESLMEKFQAFLARAASCRPLFSAPITGNPLASSQPLSTSSASTSSIHRQLILLEDLPNILHPSTQEAFHAALRAVVDSASTSVTIPIVIIVSDAGVRGESGTEDGPSNWRGRGRDTIDIRSVLPPGMLTSPFVTQIRFNPIAATLMKRALQNLVNKHFAGDRNGLRPSKNVLDMIVESSNGDIRSAIMALQFACVPTMHAVLSQSGGRVRSLSRKSSEVIQGREVLEAVTKREQSLALFHLIGKLLYNKRKGDPPASSASKKDIQRDNDLDRRLRDPPKLPPHLRFHERRTSRVDVEALYADSPIDSSLLSLYVHQNYTQYCDKIDDCEGVMDLLSWVDANGGEAWYQANPHRFHLVSLGTLHSLPSPVTRRNQKPYKPAFFDALSKEREGQDGTRDVQDWLLQNECGKSMGWSQENIALELGAILKLKERSDAAQSPPRSHRQFSQLHFTQITGDQTELADDDDGHGTPDDSADEVLKGHHIQEKTQGGWLEDDDIEDPDGDI</sequence>
<feature type="region of interest" description="Disordered" evidence="8">
    <location>
        <begin position="425"/>
        <end position="458"/>
    </location>
</feature>
<comment type="subcellular location">
    <subcellularLocation>
        <location evidence="1">Nucleus</location>
    </subcellularLocation>
</comment>
<dbReference type="Gene3D" id="3.40.50.300">
    <property type="entry name" value="P-loop containing nucleotide triphosphate hydrolases"/>
    <property type="match status" value="1"/>
</dbReference>
<keyword evidence="7" id="KW-0131">Cell cycle</keyword>
<organism evidence="10 11">
    <name type="scientific">Meripilus lineatus</name>
    <dbReference type="NCBI Taxonomy" id="2056292"/>
    <lineage>
        <taxon>Eukaryota</taxon>
        <taxon>Fungi</taxon>
        <taxon>Dikarya</taxon>
        <taxon>Basidiomycota</taxon>
        <taxon>Agaricomycotina</taxon>
        <taxon>Agaricomycetes</taxon>
        <taxon>Polyporales</taxon>
        <taxon>Meripilaceae</taxon>
        <taxon>Meripilus</taxon>
    </lineage>
</organism>
<feature type="domain" description="Checkpoint protein RAD24-like helical bundle" evidence="9">
    <location>
        <begin position="407"/>
        <end position="516"/>
    </location>
</feature>
<dbReference type="GO" id="GO:0005524">
    <property type="term" value="F:ATP binding"/>
    <property type="evidence" value="ECO:0007669"/>
    <property type="project" value="UniProtKB-KW"/>
</dbReference>
<evidence type="ECO:0000256" key="3">
    <source>
        <dbReference type="ARBA" id="ARBA00022741"/>
    </source>
</evidence>
<evidence type="ECO:0000259" key="9">
    <source>
        <dbReference type="Pfam" id="PF25812"/>
    </source>
</evidence>
<dbReference type="AlphaFoldDB" id="A0AAD5V4R4"/>
<dbReference type="GO" id="GO:0005634">
    <property type="term" value="C:nucleus"/>
    <property type="evidence" value="ECO:0007669"/>
    <property type="project" value="UniProtKB-SubCell"/>
</dbReference>
<evidence type="ECO:0000256" key="7">
    <source>
        <dbReference type="ARBA" id="ARBA00023306"/>
    </source>
</evidence>
<dbReference type="EMBL" id="JANAWD010000178">
    <property type="protein sequence ID" value="KAJ3484737.1"/>
    <property type="molecule type" value="Genomic_DNA"/>
</dbReference>
<evidence type="ECO:0000313" key="11">
    <source>
        <dbReference type="Proteomes" id="UP001212997"/>
    </source>
</evidence>
<name>A0AAD5V4R4_9APHY</name>
<comment type="caution">
    <text evidence="10">The sequence shown here is derived from an EMBL/GenBank/DDBJ whole genome shotgun (WGS) entry which is preliminary data.</text>
</comment>
<dbReference type="GO" id="GO:0003682">
    <property type="term" value="F:chromatin binding"/>
    <property type="evidence" value="ECO:0007669"/>
    <property type="project" value="TreeGrafter"/>
</dbReference>
<evidence type="ECO:0000256" key="8">
    <source>
        <dbReference type="SAM" id="MobiDB-lite"/>
    </source>
</evidence>
<dbReference type="InterPro" id="IPR057927">
    <property type="entry name" value="RAD24-like_helical"/>
</dbReference>
<dbReference type="InterPro" id="IPR027417">
    <property type="entry name" value="P-loop_NTPase"/>
</dbReference>
<dbReference type="GO" id="GO:0006281">
    <property type="term" value="P:DNA repair"/>
    <property type="evidence" value="ECO:0007669"/>
    <property type="project" value="InterPro"/>
</dbReference>
<evidence type="ECO:0000256" key="2">
    <source>
        <dbReference type="ARBA" id="ARBA00006168"/>
    </source>
</evidence>
<keyword evidence="3" id="KW-0547">Nucleotide-binding</keyword>
<feature type="compositionally biased region" description="Acidic residues" evidence="8">
    <location>
        <begin position="666"/>
        <end position="678"/>
    </location>
</feature>
<dbReference type="Gene3D" id="1.10.8.60">
    <property type="match status" value="1"/>
</dbReference>
<feature type="compositionally biased region" description="Basic and acidic residues" evidence="8">
    <location>
        <begin position="434"/>
        <end position="452"/>
    </location>
</feature>
<feature type="region of interest" description="Disordered" evidence="8">
    <location>
        <begin position="632"/>
        <end position="678"/>
    </location>
</feature>
<protein>
    <recommendedName>
        <fullName evidence="9">Checkpoint protein RAD24-like helical bundle domain-containing protein</fullName>
    </recommendedName>
</protein>
<dbReference type="GO" id="GO:0000077">
    <property type="term" value="P:DNA damage checkpoint signaling"/>
    <property type="evidence" value="ECO:0007669"/>
    <property type="project" value="TreeGrafter"/>
</dbReference>
<feature type="compositionally biased region" description="Basic and acidic residues" evidence="8">
    <location>
        <begin position="41"/>
        <end position="64"/>
    </location>
</feature>
<comment type="similarity">
    <text evidence="2">Belongs to the rad17/RAD24 family.</text>
</comment>
<keyword evidence="6" id="KW-0539">Nucleus</keyword>
<gene>
    <name evidence="10" type="ORF">NLI96_g5440</name>
</gene>
<evidence type="ECO:0000256" key="5">
    <source>
        <dbReference type="ARBA" id="ARBA00022840"/>
    </source>
</evidence>